<dbReference type="CDD" id="cd07821">
    <property type="entry name" value="PYR_PYL_RCAR_like"/>
    <property type="match status" value="1"/>
</dbReference>
<gene>
    <name evidence="1" type="ORF">GCM10009754_08240</name>
</gene>
<dbReference type="EMBL" id="BAAANN010000003">
    <property type="protein sequence ID" value="GAA1943163.1"/>
    <property type="molecule type" value="Genomic_DNA"/>
</dbReference>
<evidence type="ECO:0000313" key="1">
    <source>
        <dbReference type="EMBL" id="GAA1943163.1"/>
    </source>
</evidence>
<name>A0ABN2Q3S2_9PSEU</name>
<dbReference type="InterPro" id="IPR023393">
    <property type="entry name" value="START-like_dom_sf"/>
</dbReference>
<protein>
    <submittedName>
        <fullName evidence="1">SRPBCC family protein</fullName>
    </submittedName>
</protein>
<proteinExistence type="predicted"/>
<accession>A0ABN2Q3S2</accession>
<dbReference type="Proteomes" id="UP001501116">
    <property type="component" value="Unassembled WGS sequence"/>
</dbReference>
<keyword evidence="2" id="KW-1185">Reference proteome</keyword>
<organism evidence="1 2">
    <name type="scientific">Amycolatopsis minnesotensis</name>
    <dbReference type="NCBI Taxonomy" id="337894"/>
    <lineage>
        <taxon>Bacteria</taxon>
        <taxon>Bacillati</taxon>
        <taxon>Actinomycetota</taxon>
        <taxon>Actinomycetes</taxon>
        <taxon>Pseudonocardiales</taxon>
        <taxon>Pseudonocardiaceae</taxon>
        <taxon>Amycolatopsis</taxon>
    </lineage>
</organism>
<comment type="caution">
    <text evidence="1">The sequence shown here is derived from an EMBL/GenBank/DDBJ whole genome shotgun (WGS) entry which is preliminary data.</text>
</comment>
<sequence length="156" mass="17117">MYRMVQEISVRGRSDAPPAVVYALLRDGASWPRWSPLGSFTLLKESSEGGEGLGALRRFRTGRTTTCEEVVELVPDRRFSYTLNSGLPLRGYRADVELSEAGAGGGTEIHWHSTFRPKVPGTGWLFRRVLGGFIARTVDGLVAYTAGEREAEGQAQ</sequence>
<evidence type="ECO:0000313" key="2">
    <source>
        <dbReference type="Proteomes" id="UP001501116"/>
    </source>
</evidence>
<dbReference type="SUPFAM" id="SSF55961">
    <property type="entry name" value="Bet v1-like"/>
    <property type="match status" value="1"/>
</dbReference>
<dbReference type="Pfam" id="PF10604">
    <property type="entry name" value="Polyketide_cyc2"/>
    <property type="match status" value="1"/>
</dbReference>
<dbReference type="InterPro" id="IPR019587">
    <property type="entry name" value="Polyketide_cyclase/dehydratase"/>
</dbReference>
<reference evidence="1 2" key="1">
    <citation type="journal article" date="2019" name="Int. J. Syst. Evol. Microbiol.">
        <title>The Global Catalogue of Microorganisms (GCM) 10K type strain sequencing project: providing services to taxonomists for standard genome sequencing and annotation.</title>
        <authorList>
            <consortium name="The Broad Institute Genomics Platform"/>
            <consortium name="The Broad Institute Genome Sequencing Center for Infectious Disease"/>
            <person name="Wu L."/>
            <person name="Ma J."/>
        </authorList>
    </citation>
    <scope>NUCLEOTIDE SEQUENCE [LARGE SCALE GENOMIC DNA]</scope>
    <source>
        <strain evidence="1 2">JCM 14545</strain>
    </source>
</reference>
<dbReference type="Gene3D" id="3.30.530.20">
    <property type="match status" value="1"/>
</dbReference>